<accession>A0A1E7KIB6</accession>
<dbReference type="OrthoDB" id="3284019at2"/>
<comment type="caution">
    <text evidence="2">The sequence shown here is derived from an EMBL/GenBank/DDBJ whole genome shotgun (WGS) entry which is preliminary data.</text>
</comment>
<dbReference type="Proteomes" id="UP000176101">
    <property type="component" value="Unassembled WGS sequence"/>
</dbReference>
<organism evidence="2 3">
    <name type="scientific">Streptomyces oceani</name>
    <dbReference type="NCBI Taxonomy" id="1075402"/>
    <lineage>
        <taxon>Bacteria</taxon>
        <taxon>Bacillati</taxon>
        <taxon>Actinomycetota</taxon>
        <taxon>Actinomycetes</taxon>
        <taxon>Kitasatosporales</taxon>
        <taxon>Streptomycetaceae</taxon>
        <taxon>Streptomyces</taxon>
    </lineage>
</organism>
<dbReference type="RefSeq" id="WP_070196386.1">
    <property type="nucleotide sequence ID" value="NZ_LJGU01000116.1"/>
</dbReference>
<evidence type="ECO:0000256" key="1">
    <source>
        <dbReference type="SAM" id="MobiDB-lite"/>
    </source>
</evidence>
<gene>
    <name evidence="2" type="ORF">AN216_10580</name>
</gene>
<protein>
    <recommendedName>
        <fullName evidence="4">DUF4034 domain-containing protein</fullName>
    </recommendedName>
</protein>
<dbReference type="PATRIC" id="fig|1075402.3.peg.2950"/>
<dbReference type="EMBL" id="LJGU01000116">
    <property type="protein sequence ID" value="OEV03689.1"/>
    <property type="molecule type" value="Genomic_DNA"/>
</dbReference>
<dbReference type="AlphaFoldDB" id="A0A1E7KIB6"/>
<evidence type="ECO:0000313" key="3">
    <source>
        <dbReference type="Proteomes" id="UP000176101"/>
    </source>
</evidence>
<evidence type="ECO:0008006" key="4">
    <source>
        <dbReference type="Google" id="ProtNLM"/>
    </source>
</evidence>
<sequence>MEALLLLIALTAIFGVLVAPALRRRRLRQQSADGLNRAVSSGGHGFVPVDELDVRLPGPDERLVDALEEAQRDQEWQPVAQLLALTGDEWELRWQRVQSIAGAAAMELAAHRERTAGEDEGGGKGPASGAGPSLTKGAPVRDARWLRAWRTERPGDPGGAQVYAQFLVWQAMAEPDSADHRIILEEARTVCGDAAELSSVDPTPHLVELHIARALGYRKADFEALWSEVCRRAPHHMGAHLAALPYWSARWSGSKEEADAFARTAAAHAPEGTLLPALPLFAVLEHLPEVQVVRGLYQSAEIERAIEAAEFAVDQVEDDHPVRPHVLHLLVCFLVRAERYAEAMEALRVIDGYVGAMPWAQSGDPAAEYAAYRASAVAGWESSGGTATLPN</sequence>
<keyword evidence="3" id="KW-1185">Reference proteome</keyword>
<proteinExistence type="predicted"/>
<name>A0A1E7KIB6_9ACTN</name>
<reference evidence="2 3" key="1">
    <citation type="journal article" date="2016" name="Front. Microbiol.">
        <title>Comparative Genomics Analysis of Streptomyces Species Reveals Their Adaptation to the Marine Environment and Their Diversity at the Genomic Level.</title>
        <authorList>
            <person name="Tian X."/>
            <person name="Zhang Z."/>
            <person name="Yang T."/>
            <person name="Chen M."/>
            <person name="Li J."/>
            <person name="Chen F."/>
            <person name="Yang J."/>
            <person name="Li W."/>
            <person name="Zhang B."/>
            <person name="Zhang Z."/>
            <person name="Wu J."/>
            <person name="Zhang C."/>
            <person name="Long L."/>
            <person name="Xiao J."/>
        </authorList>
    </citation>
    <scope>NUCLEOTIDE SEQUENCE [LARGE SCALE GENOMIC DNA]</scope>
    <source>
        <strain evidence="2 3">SCSIO 02100</strain>
    </source>
</reference>
<evidence type="ECO:0000313" key="2">
    <source>
        <dbReference type="EMBL" id="OEV03689.1"/>
    </source>
</evidence>
<dbReference type="STRING" id="1075402.AN216_10580"/>
<feature type="region of interest" description="Disordered" evidence="1">
    <location>
        <begin position="114"/>
        <end position="138"/>
    </location>
</feature>